<dbReference type="PANTHER" id="PTHR13847:SF281">
    <property type="entry name" value="FAD DEPENDENT OXIDOREDUCTASE DOMAIN-CONTAINING PROTEIN"/>
    <property type="match status" value="1"/>
</dbReference>
<dbReference type="Gene3D" id="3.30.9.10">
    <property type="entry name" value="D-Amino Acid Oxidase, subunit A, domain 2"/>
    <property type="match status" value="1"/>
</dbReference>
<dbReference type="PANTHER" id="PTHR13847">
    <property type="entry name" value="SARCOSINE DEHYDROGENASE-RELATED"/>
    <property type="match status" value="1"/>
</dbReference>
<keyword evidence="4" id="KW-1185">Reference proteome</keyword>
<protein>
    <submittedName>
        <fullName evidence="3">Glycine/D-amino acid oxidase-like deaminating enzyme</fullName>
    </submittedName>
</protein>
<dbReference type="Pfam" id="PF01266">
    <property type="entry name" value="DAO"/>
    <property type="match status" value="1"/>
</dbReference>
<dbReference type="OrthoDB" id="9814969at2"/>
<dbReference type="GO" id="GO:0016491">
    <property type="term" value="F:oxidoreductase activity"/>
    <property type="evidence" value="ECO:0007669"/>
    <property type="project" value="UniProtKB-KW"/>
</dbReference>
<comment type="caution">
    <text evidence="3">The sequence shown here is derived from an EMBL/GenBank/DDBJ whole genome shotgun (WGS) entry which is preliminary data.</text>
</comment>
<evidence type="ECO:0000256" key="1">
    <source>
        <dbReference type="ARBA" id="ARBA00023002"/>
    </source>
</evidence>
<dbReference type="SUPFAM" id="SSF51905">
    <property type="entry name" value="FAD/NAD(P)-binding domain"/>
    <property type="match status" value="1"/>
</dbReference>
<evidence type="ECO:0000313" key="3">
    <source>
        <dbReference type="EMBL" id="PTW57572.1"/>
    </source>
</evidence>
<dbReference type="Gene3D" id="3.50.50.60">
    <property type="entry name" value="FAD/NAD(P)-binding domain"/>
    <property type="match status" value="1"/>
</dbReference>
<feature type="domain" description="FAD dependent oxidoreductase" evidence="2">
    <location>
        <begin position="40"/>
        <end position="406"/>
    </location>
</feature>
<dbReference type="AlphaFoldDB" id="A0A2T5V1F2"/>
<dbReference type="RefSeq" id="WP_107991454.1">
    <property type="nucleotide sequence ID" value="NZ_QAYG01000010.1"/>
</dbReference>
<keyword evidence="1" id="KW-0560">Oxidoreductase</keyword>
<dbReference type="InterPro" id="IPR036188">
    <property type="entry name" value="FAD/NAD-bd_sf"/>
</dbReference>
<sequence>MPLYSPHAYDRTRPLGSYWETTVEPEARNDSALEGDAQADFAIVGGGFTGLNAALRLATRHSADVALLEAGDIGWGASGRNGGFCCVGGSKRSLTDLVRHYGHDETARFLDFQAQAIEHVRDLLATHGVDADTHSDGELSLAYREKAVRGLQEEAAQLRSTFGIELKIHSRAELAEMGVAGPEFFGGATLDRGFALNPLKYAKGLARAARDAGAKLYRRSAVTSICRENGGWRLDTAHGRLFARRLVMATNGYLEEGRAGTPFKALEGRLLPVLSSVLVTRPLTADELAAQGWTSHQMAYDTRRLLHYFRLMPDGRFLFGMRGGTNTTPRCDVKTRREILADFHRMFPAWRDVEVTHVWSGFVCMSANLNPYVGPLDTAPDAFAALAYHGNGVAMGSRCGVAVADMAAGATTPADLPAVIRGPLKRFPFPTLRKAYLKAAYRWYALCDEVF</sequence>
<name>A0A2T5V1F2_9HYPH</name>
<dbReference type="GO" id="GO:0005737">
    <property type="term" value="C:cytoplasm"/>
    <property type="evidence" value="ECO:0007669"/>
    <property type="project" value="TreeGrafter"/>
</dbReference>
<evidence type="ECO:0000259" key="2">
    <source>
        <dbReference type="Pfam" id="PF01266"/>
    </source>
</evidence>
<gene>
    <name evidence="3" type="ORF">C8N35_11051</name>
</gene>
<dbReference type="InterPro" id="IPR006076">
    <property type="entry name" value="FAD-dep_OxRdtase"/>
</dbReference>
<organism evidence="3 4">
    <name type="scientific">Breoghania corrubedonensis</name>
    <dbReference type="NCBI Taxonomy" id="665038"/>
    <lineage>
        <taxon>Bacteria</taxon>
        <taxon>Pseudomonadati</taxon>
        <taxon>Pseudomonadota</taxon>
        <taxon>Alphaproteobacteria</taxon>
        <taxon>Hyphomicrobiales</taxon>
        <taxon>Stappiaceae</taxon>
        <taxon>Breoghania</taxon>
    </lineage>
</organism>
<accession>A0A2T5V1F2</accession>
<proteinExistence type="predicted"/>
<reference evidence="3 4" key="1">
    <citation type="submission" date="2018-04" db="EMBL/GenBank/DDBJ databases">
        <title>Genomic Encyclopedia of Archaeal and Bacterial Type Strains, Phase II (KMG-II): from individual species to whole genera.</title>
        <authorList>
            <person name="Goeker M."/>
        </authorList>
    </citation>
    <scope>NUCLEOTIDE SEQUENCE [LARGE SCALE GENOMIC DNA]</scope>
    <source>
        <strain evidence="3 4">DSM 23382</strain>
    </source>
</reference>
<evidence type="ECO:0000313" key="4">
    <source>
        <dbReference type="Proteomes" id="UP000244081"/>
    </source>
</evidence>
<dbReference type="Proteomes" id="UP000244081">
    <property type="component" value="Unassembled WGS sequence"/>
</dbReference>
<dbReference type="EMBL" id="QAYG01000010">
    <property type="protein sequence ID" value="PTW57572.1"/>
    <property type="molecule type" value="Genomic_DNA"/>
</dbReference>